<dbReference type="InterPro" id="IPR010982">
    <property type="entry name" value="Lambda_DNA-bd_dom_sf"/>
</dbReference>
<organism evidence="2 3">
    <name type="scientific">Mycobacterium cookii</name>
    <dbReference type="NCBI Taxonomy" id="1775"/>
    <lineage>
        <taxon>Bacteria</taxon>
        <taxon>Bacillati</taxon>
        <taxon>Actinomycetota</taxon>
        <taxon>Actinomycetes</taxon>
        <taxon>Mycobacteriales</taxon>
        <taxon>Mycobacteriaceae</taxon>
        <taxon>Mycobacterium</taxon>
    </lineage>
</organism>
<dbReference type="EMBL" id="AP022569">
    <property type="protein sequence ID" value="BBX48065.1"/>
    <property type="molecule type" value="Genomic_DNA"/>
</dbReference>
<protein>
    <recommendedName>
        <fullName evidence="1">HTH cro/C1-type domain-containing protein</fullName>
    </recommendedName>
</protein>
<dbReference type="GO" id="GO:0003677">
    <property type="term" value="F:DNA binding"/>
    <property type="evidence" value="ECO:0007669"/>
    <property type="project" value="InterPro"/>
</dbReference>
<dbReference type="Gene3D" id="1.10.260.40">
    <property type="entry name" value="lambda repressor-like DNA-binding domains"/>
    <property type="match status" value="1"/>
</dbReference>
<dbReference type="KEGG" id="mcoo:MCOO_40800"/>
<accession>A0A7I7L143</accession>
<dbReference type="Proteomes" id="UP000465866">
    <property type="component" value="Chromosome"/>
</dbReference>
<dbReference type="Gene3D" id="6.10.140.530">
    <property type="match status" value="1"/>
</dbReference>
<evidence type="ECO:0000259" key="1">
    <source>
        <dbReference type="PROSITE" id="PS50943"/>
    </source>
</evidence>
<dbReference type="Pfam" id="PF03457">
    <property type="entry name" value="HA"/>
    <property type="match status" value="1"/>
</dbReference>
<dbReference type="SUPFAM" id="SSF47413">
    <property type="entry name" value="lambda repressor-like DNA-binding domains"/>
    <property type="match status" value="1"/>
</dbReference>
<dbReference type="InterPro" id="IPR005114">
    <property type="entry name" value="Helicase_assoc"/>
</dbReference>
<name>A0A7I7L143_9MYCO</name>
<reference evidence="2 3" key="1">
    <citation type="journal article" date="2019" name="Emerg. Microbes Infect.">
        <title>Comprehensive subspecies identification of 175 nontuberculous mycobacteria species based on 7547 genomic profiles.</title>
        <authorList>
            <person name="Matsumoto Y."/>
            <person name="Kinjo T."/>
            <person name="Motooka D."/>
            <person name="Nabeya D."/>
            <person name="Jung N."/>
            <person name="Uechi K."/>
            <person name="Horii T."/>
            <person name="Iida T."/>
            <person name="Fujita J."/>
            <person name="Nakamura S."/>
        </authorList>
    </citation>
    <scope>NUCLEOTIDE SEQUENCE [LARGE SCALE GENOMIC DNA]</scope>
    <source>
        <strain evidence="2 3">JCM 12404</strain>
    </source>
</reference>
<proteinExistence type="predicted"/>
<evidence type="ECO:0000313" key="3">
    <source>
        <dbReference type="Proteomes" id="UP000465866"/>
    </source>
</evidence>
<keyword evidence="3" id="KW-1185">Reference proteome</keyword>
<dbReference type="PROSITE" id="PS50943">
    <property type="entry name" value="HTH_CROC1"/>
    <property type="match status" value="1"/>
</dbReference>
<dbReference type="RefSeq" id="WP_163779585.1">
    <property type="nucleotide sequence ID" value="NZ_AP022569.1"/>
</dbReference>
<dbReference type="InterPro" id="IPR001387">
    <property type="entry name" value="Cro/C1-type_HTH"/>
</dbReference>
<dbReference type="AlphaFoldDB" id="A0A7I7L143"/>
<dbReference type="Pfam" id="PF01381">
    <property type="entry name" value="HTH_3"/>
    <property type="match status" value="1"/>
</dbReference>
<dbReference type="CDD" id="cd00093">
    <property type="entry name" value="HTH_XRE"/>
    <property type="match status" value="1"/>
</dbReference>
<evidence type="ECO:0000313" key="2">
    <source>
        <dbReference type="EMBL" id="BBX48065.1"/>
    </source>
</evidence>
<feature type="domain" description="HTH cro/C1-type" evidence="1">
    <location>
        <begin position="24"/>
        <end position="83"/>
    </location>
</feature>
<sequence length="298" mass="34080">MQESGGQFPLSDDEVTATFAERAKSARLRAGLTQQQLFERLRDETGVRLDTSAITRIEAGQREPRLGEALAIARVLNFGLNNLVPRADLDLYLSDVERLMRESRAALIRMVKSVDPLIEFVRANPGSLGDKRLDDRFRETIEYFEQSASRDELKNIAITTNRTDEKLKRQLLRAVGDGILVRTEDIEPAYDGWYKDDVGAEPGRASPREGWQSGERRVRIERWEKSYGQLLKYVRDHGDARVPPPHISEDGDRLGAWVVEQRDRFKRGMLEPDHSRRLEELPGWTWGPRKPRSGSDDA</sequence>
<dbReference type="SMART" id="SM00530">
    <property type="entry name" value="HTH_XRE"/>
    <property type="match status" value="1"/>
</dbReference>
<gene>
    <name evidence="2" type="ORF">MCOO_40800</name>
</gene>